<dbReference type="EMBL" id="BMHA01000003">
    <property type="protein sequence ID" value="GGI04447.1"/>
    <property type="molecule type" value="Genomic_DNA"/>
</dbReference>
<feature type="transmembrane region" description="Helical" evidence="7">
    <location>
        <begin position="119"/>
        <end position="140"/>
    </location>
</feature>
<evidence type="ECO:0000256" key="2">
    <source>
        <dbReference type="ARBA" id="ARBA00005512"/>
    </source>
</evidence>
<dbReference type="Pfam" id="PF06762">
    <property type="entry name" value="LMF1"/>
    <property type="match status" value="1"/>
</dbReference>
<feature type="transmembrane region" description="Helical" evidence="7">
    <location>
        <begin position="252"/>
        <end position="271"/>
    </location>
</feature>
<feature type="transmembrane region" description="Helical" evidence="7">
    <location>
        <begin position="71"/>
        <end position="90"/>
    </location>
</feature>
<keyword evidence="4" id="KW-0256">Endoplasmic reticulum</keyword>
<gene>
    <name evidence="10" type="ORF">GCM10011354_09140</name>
</gene>
<comment type="similarity">
    <text evidence="2">Belongs to the lipase maturation factor family.</text>
</comment>
<evidence type="ECO:0000259" key="9">
    <source>
        <dbReference type="Pfam" id="PF25179"/>
    </source>
</evidence>
<dbReference type="InterPro" id="IPR057434">
    <property type="entry name" value="LMF1/2_N"/>
</dbReference>
<evidence type="ECO:0000256" key="1">
    <source>
        <dbReference type="ARBA" id="ARBA00004477"/>
    </source>
</evidence>
<dbReference type="AlphaFoldDB" id="A0A8J3AD84"/>
<dbReference type="RefSeq" id="WP_205745167.1">
    <property type="nucleotide sequence ID" value="NZ_BMHA01000003.1"/>
</dbReference>
<sequence length="479" mass="53508">MEWMSADGYLLARELFQRGVGAVYAIAFVTVVQQWRPLLGADGLTPVPAFVARVPWRRSPSLFHWRYDDRFAAVLAWVGLGLSLAVVAGVPQRAGTPATVVVFALLFLLYLSFVNVGQVWYAFGWESILLEAGFLAMLLGGHDSPVPWPALLLVRWLLFRVEFGAGLIKWRGDRCWRELTCLDYHHETQPLPSVFSWWFHHLPAPLHKVEVAANHVTQLLLPFLLFLPQPFAGIAGVAVLATQGWLVVSGNFAWLNLVTMVLATAALPDAWLGGTGGPLGGLTPAATTDGVPAWFAVVVLLAFVVQVVLSRHPVRNLLSRAQRMNASYNPLHLVGTYGAFGSITRTRFELVVEGTLDLDPGEHSDWRTYEFRAKPTDPRRRPPQVAPYHLRLDWLLWFAAMTASPTRQHAWFAGLLERLLSGDPVVRRLLRTDPFDGRAPTAVRVRRERFRFTTPAERQATGAWWHTEAAGEVTGIVRR</sequence>
<reference evidence="10" key="2">
    <citation type="submission" date="2020-09" db="EMBL/GenBank/DDBJ databases">
        <authorList>
            <person name="Sun Q."/>
            <person name="Zhou Y."/>
        </authorList>
    </citation>
    <scope>NUCLEOTIDE SEQUENCE</scope>
    <source>
        <strain evidence="10">CGMCC 1.14988</strain>
    </source>
</reference>
<dbReference type="PANTHER" id="PTHR14463">
    <property type="entry name" value="LIPASE MATURATION FACTOR"/>
    <property type="match status" value="1"/>
</dbReference>
<name>A0A8J3AD84_9ACTN</name>
<evidence type="ECO:0000256" key="4">
    <source>
        <dbReference type="ARBA" id="ARBA00022824"/>
    </source>
</evidence>
<dbReference type="InterPro" id="IPR009613">
    <property type="entry name" value="LMF"/>
</dbReference>
<dbReference type="InterPro" id="IPR057433">
    <property type="entry name" value="LMF1/2_C"/>
</dbReference>
<feature type="domain" description="Lipase maturation factor 1/2 N-terminal" evidence="8">
    <location>
        <begin position="121"/>
        <end position="271"/>
    </location>
</feature>
<keyword evidence="11" id="KW-1185">Reference proteome</keyword>
<feature type="transmembrane region" description="Helical" evidence="7">
    <location>
        <begin position="291"/>
        <end position="310"/>
    </location>
</feature>
<evidence type="ECO:0000256" key="7">
    <source>
        <dbReference type="SAM" id="Phobius"/>
    </source>
</evidence>
<keyword evidence="6 7" id="KW-0472">Membrane</keyword>
<dbReference type="Proteomes" id="UP000650511">
    <property type="component" value="Unassembled WGS sequence"/>
</dbReference>
<evidence type="ECO:0000256" key="6">
    <source>
        <dbReference type="ARBA" id="ARBA00023136"/>
    </source>
</evidence>
<dbReference type="GO" id="GO:0051604">
    <property type="term" value="P:protein maturation"/>
    <property type="evidence" value="ECO:0007669"/>
    <property type="project" value="InterPro"/>
</dbReference>
<evidence type="ECO:0000259" key="8">
    <source>
        <dbReference type="Pfam" id="PF06762"/>
    </source>
</evidence>
<feature type="transmembrane region" description="Helical" evidence="7">
    <location>
        <begin position="97"/>
        <end position="113"/>
    </location>
</feature>
<comment type="caution">
    <text evidence="10">The sequence shown here is derived from an EMBL/GenBank/DDBJ whole genome shotgun (WGS) entry which is preliminary data.</text>
</comment>
<feature type="transmembrane region" description="Helical" evidence="7">
    <location>
        <begin position="219"/>
        <end position="240"/>
    </location>
</feature>
<dbReference type="Pfam" id="PF25179">
    <property type="entry name" value="LMF1_C"/>
    <property type="match status" value="1"/>
</dbReference>
<evidence type="ECO:0000256" key="3">
    <source>
        <dbReference type="ARBA" id="ARBA00022692"/>
    </source>
</evidence>
<protein>
    <submittedName>
        <fullName evidence="10">Membrane protein</fullName>
    </submittedName>
</protein>
<reference evidence="10" key="1">
    <citation type="journal article" date="2014" name="Int. J. Syst. Evol. Microbiol.">
        <title>Complete genome sequence of Corynebacterium casei LMG S-19264T (=DSM 44701T), isolated from a smear-ripened cheese.</title>
        <authorList>
            <consortium name="US DOE Joint Genome Institute (JGI-PGF)"/>
            <person name="Walter F."/>
            <person name="Albersmeier A."/>
            <person name="Kalinowski J."/>
            <person name="Ruckert C."/>
        </authorList>
    </citation>
    <scope>NUCLEOTIDE SEQUENCE</scope>
    <source>
        <strain evidence="10">CGMCC 1.14988</strain>
    </source>
</reference>
<accession>A0A8J3AD84</accession>
<proteinExistence type="inferred from homology"/>
<keyword evidence="5 7" id="KW-1133">Transmembrane helix</keyword>
<evidence type="ECO:0000313" key="11">
    <source>
        <dbReference type="Proteomes" id="UP000650511"/>
    </source>
</evidence>
<organism evidence="10 11">
    <name type="scientific">Egicoccus halophilus</name>
    <dbReference type="NCBI Taxonomy" id="1670830"/>
    <lineage>
        <taxon>Bacteria</taxon>
        <taxon>Bacillati</taxon>
        <taxon>Actinomycetota</taxon>
        <taxon>Nitriliruptoria</taxon>
        <taxon>Egicoccales</taxon>
        <taxon>Egicoccaceae</taxon>
        <taxon>Egicoccus</taxon>
    </lineage>
</organism>
<keyword evidence="3 7" id="KW-0812">Transmembrane</keyword>
<dbReference type="PANTHER" id="PTHR14463:SF10">
    <property type="entry name" value="LIPASE MATURATION FACTOR 1"/>
    <property type="match status" value="1"/>
</dbReference>
<comment type="subcellular location">
    <subcellularLocation>
        <location evidence="1">Endoplasmic reticulum membrane</location>
        <topology evidence="1">Multi-pass membrane protein</topology>
    </subcellularLocation>
</comment>
<evidence type="ECO:0000256" key="5">
    <source>
        <dbReference type="ARBA" id="ARBA00022989"/>
    </source>
</evidence>
<evidence type="ECO:0000313" key="10">
    <source>
        <dbReference type="EMBL" id="GGI04447.1"/>
    </source>
</evidence>
<feature type="domain" description="Lipase maturation factor 1/2 C-terminal" evidence="9">
    <location>
        <begin position="333"/>
        <end position="473"/>
    </location>
</feature>